<organism evidence="7 8">
    <name type="scientific">Vigna unguiculata</name>
    <name type="common">Cowpea</name>
    <dbReference type="NCBI Taxonomy" id="3917"/>
    <lineage>
        <taxon>Eukaryota</taxon>
        <taxon>Viridiplantae</taxon>
        <taxon>Streptophyta</taxon>
        <taxon>Embryophyta</taxon>
        <taxon>Tracheophyta</taxon>
        <taxon>Spermatophyta</taxon>
        <taxon>Magnoliopsida</taxon>
        <taxon>eudicotyledons</taxon>
        <taxon>Gunneridae</taxon>
        <taxon>Pentapetalae</taxon>
        <taxon>rosids</taxon>
        <taxon>fabids</taxon>
        <taxon>Fabales</taxon>
        <taxon>Fabaceae</taxon>
        <taxon>Papilionoideae</taxon>
        <taxon>50 kb inversion clade</taxon>
        <taxon>NPAAA clade</taxon>
        <taxon>indigoferoid/millettioid clade</taxon>
        <taxon>Phaseoleae</taxon>
        <taxon>Vigna</taxon>
    </lineage>
</organism>
<dbReference type="InterPro" id="IPR050295">
    <property type="entry name" value="Plant_2OG-oxidoreductases"/>
</dbReference>
<dbReference type="GO" id="GO:0046872">
    <property type="term" value="F:metal ion binding"/>
    <property type="evidence" value="ECO:0007669"/>
    <property type="project" value="UniProtKB-KW"/>
</dbReference>
<dbReference type="GO" id="GO:0016491">
    <property type="term" value="F:oxidoreductase activity"/>
    <property type="evidence" value="ECO:0007669"/>
    <property type="project" value="UniProtKB-KW"/>
</dbReference>
<reference evidence="7 8" key="1">
    <citation type="submission" date="2019-04" db="EMBL/GenBank/DDBJ databases">
        <title>An improved genome assembly and genetic linkage map for asparagus bean, Vigna unguiculata ssp. sesquipedialis.</title>
        <authorList>
            <person name="Xia Q."/>
            <person name="Zhang R."/>
            <person name="Dong Y."/>
        </authorList>
    </citation>
    <scope>NUCLEOTIDE SEQUENCE [LARGE SCALE GENOMIC DNA]</scope>
    <source>
        <tissue evidence="7">Leaf</tissue>
    </source>
</reference>
<dbReference type="SUPFAM" id="SSF51197">
    <property type="entry name" value="Clavaminate synthase-like"/>
    <property type="match status" value="1"/>
</dbReference>
<dbReference type="InterPro" id="IPR044861">
    <property type="entry name" value="IPNS-like_FE2OG_OXY"/>
</dbReference>
<evidence type="ECO:0000256" key="2">
    <source>
        <dbReference type="ARBA" id="ARBA00022723"/>
    </source>
</evidence>
<dbReference type="AlphaFoldDB" id="A0A4D6MFI9"/>
<dbReference type="Pfam" id="PF03171">
    <property type="entry name" value="2OG-FeII_Oxy"/>
    <property type="match status" value="1"/>
</dbReference>
<keyword evidence="8" id="KW-1185">Reference proteome</keyword>
<evidence type="ECO:0000259" key="6">
    <source>
        <dbReference type="PROSITE" id="PS51471"/>
    </source>
</evidence>
<dbReference type="Pfam" id="PF14226">
    <property type="entry name" value="DIOX_N"/>
    <property type="match status" value="1"/>
</dbReference>
<dbReference type="InterPro" id="IPR005123">
    <property type="entry name" value="Oxoglu/Fe-dep_dioxygenase_dom"/>
</dbReference>
<evidence type="ECO:0000313" key="8">
    <source>
        <dbReference type="Proteomes" id="UP000501690"/>
    </source>
</evidence>
<comment type="similarity">
    <text evidence="1 5">Belongs to the iron/ascorbate-dependent oxidoreductase family.</text>
</comment>
<dbReference type="PROSITE" id="PS51471">
    <property type="entry name" value="FE2OG_OXY"/>
    <property type="match status" value="1"/>
</dbReference>
<sequence>MAEITSTITQLHPSQPKLNVVPVENITSSQHNADIFSASDDDIPTVDYSLLFSDNPVQRFLALENLRQACQEYGFFYLVNHTIPDEVLDSTLKGFSDFFDPKTIDERRVFRKSGSSDKIRWDLNSSAGENREYLKVIAHPKFHAPSNPSGIRKILEEYHKEMRNIVAGLARSVSTTLGFEEDYIEKELNLKSGFDVMAMNLYPPNSRSKGVIGIPEHTDPGFVVTLVQDVDGGLQILSHQGKWINVYIPHHAILIQLGDHLEVLTNGKYKSHIHRVIVNKNKVPRISVVTLHGPELEKFISPGVEFVDEEHPQKYLGMTYKESLEANGGDEIDVQSSLDKIRFM</sequence>
<accession>A0A4D6MFI9</accession>
<dbReference type="Gene3D" id="2.60.120.330">
    <property type="entry name" value="B-lactam Antibiotic, Isopenicillin N Synthase, Chain"/>
    <property type="match status" value="1"/>
</dbReference>
<dbReference type="GO" id="GO:0031418">
    <property type="term" value="F:L-ascorbic acid binding"/>
    <property type="evidence" value="ECO:0007669"/>
    <property type="project" value="UniProtKB-KW"/>
</dbReference>
<dbReference type="PANTHER" id="PTHR47991">
    <property type="entry name" value="OXOGLUTARATE/IRON-DEPENDENT DIOXYGENASE"/>
    <property type="match status" value="1"/>
</dbReference>
<keyword evidence="3" id="KW-0847">Vitamin C</keyword>
<dbReference type="EMBL" id="CP039351">
    <property type="protein sequence ID" value="QCD99777.1"/>
    <property type="molecule type" value="Genomic_DNA"/>
</dbReference>
<keyword evidence="5" id="KW-0560">Oxidoreductase</keyword>
<dbReference type="PRINTS" id="PR00682">
    <property type="entry name" value="IPNSYNTHASE"/>
</dbReference>
<name>A0A4D6MFI9_VIGUN</name>
<proteinExistence type="inferred from homology"/>
<evidence type="ECO:0000256" key="5">
    <source>
        <dbReference type="RuleBase" id="RU003682"/>
    </source>
</evidence>
<evidence type="ECO:0000256" key="3">
    <source>
        <dbReference type="ARBA" id="ARBA00022896"/>
    </source>
</evidence>
<protein>
    <submittedName>
        <fullName evidence="7">Isopenicillin N synthase-like</fullName>
    </submittedName>
</protein>
<gene>
    <name evidence="7" type="ORF">DEO72_LG7g1063</name>
</gene>
<dbReference type="OrthoDB" id="288590at2759"/>
<evidence type="ECO:0000313" key="7">
    <source>
        <dbReference type="EMBL" id="QCD99777.1"/>
    </source>
</evidence>
<dbReference type="InterPro" id="IPR026992">
    <property type="entry name" value="DIOX_N"/>
</dbReference>
<dbReference type="Gramene" id="Vigun08g069900.1.v1.2">
    <property type="protein sequence ID" value="Vigun08g069900.1.v1.2"/>
    <property type="gene ID" value="Vigun08g069900.v1.2"/>
</dbReference>
<keyword evidence="2 5" id="KW-0479">Metal-binding</keyword>
<dbReference type="InterPro" id="IPR027443">
    <property type="entry name" value="IPNS-like_sf"/>
</dbReference>
<feature type="domain" description="Fe2OG dioxygenase" evidence="6">
    <location>
        <begin position="193"/>
        <end position="294"/>
    </location>
</feature>
<evidence type="ECO:0000256" key="1">
    <source>
        <dbReference type="ARBA" id="ARBA00008056"/>
    </source>
</evidence>
<keyword evidence="4 5" id="KW-0408">Iron</keyword>
<evidence type="ECO:0000256" key="4">
    <source>
        <dbReference type="ARBA" id="ARBA00023004"/>
    </source>
</evidence>
<dbReference type="Proteomes" id="UP000501690">
    <property type="component" value="Linkage Group LG7"/>
</dbReference>